<dbReference type="InterPro" id="IPR055214">
    <property type="entry name" value="PTP-NADK"/>
</dbReference>
<proteinExistence type="predicted"/>
<dbReference type="Pfam" id="PF22741">
    <property type="entry name" value="PTP-NADK"/>
    <property type="match status" value="1"/>
</dbReference>
<feature type="domain" description="DSP-PTPase phosphatase fused to NAD+ Kinase" evidence="1">
    <location>
        <begin position="20"/>
        <end position="127"/>
    </location>
</feature>
<dbReference type="Proteomes" id="UP000441797">
    <property type="component" value="Unassembled WGS sequence"/>
</dbReference>
<dbReference type="OrthoDB" id="7391097at2"/>
<keyword evidence="3" id="KW-1185">Reference proteome</keyword>
<dbReference type="RefSeq" id="WP_105220473.1">
    <property type="nucleotide sequence ID" value="NZ_CAWNSU010000060.1"/>
</dbReference>
<dbReference type="SUPFAM" id="SSF52799">
    <property type="entry name" value="(Phosphotyrosine protein) phosphatases II"/>
    <property type="match status" value="1"/>
</dbReference>
<reference evidence="2 3" key="1">
    <citation type="journal article" date="2019" name="Front. Microbiol.">
        <title>Genomic Features for Desiccation Tolerance and Sugar Biosynthesis in the Extremophile Gloeocapsopsis sp. UTEX B3054.</title>
        <authorList>
            <person name="Urrejola C."/>
            <person name="Alcorta J."/>
            <person name="Salas L."/>
            <person name="Vasquez M."/>
            <person name="Polz M.F."/>
            <person name="Vicuna R."/>
            <person name="Diez B."/>
        </authorList>
    </citation>
    <scope>NUCLEOTIDE SEQUENCE [LARGE SCALE GENOMIC DNA]</scope>
    <source>
        <strain evidence="2 3">1H9</strain>
    </source>
</reference>
<evidence type="ECO:0000313" key="3">
    <source>
        <dbReference type="Proteomes" id="UP000441797"/>
    </source>
</evidence>
<evidence type="ECO:0000259" key="1">
    <source>
        <dbReference type="Pfam" id="PF22741"/>
    </source>
</evidence>
<evidence type="ECO:0000313" key="2">
    <source>
        <dbReference type="EMBL" id="MUL37528.1"/>
    </source>
</evidence>
<dbReference type="CDD" id="cd14503">
    <property type="entry name" value="PTP-bact"/>
    <property type="match status" value="1"/>
</dbReference>
<accession>A0A6N8FWL6</accession>
<gene>
    <name evidence="2" type="ORF">BWI75_14630</name>
</gene>
<name>A0A6N8FWL6_9CHRO</name>
<dbReference type="EMBL" id="NAPY01000022">
    <property type="protein sequence ID" value="MUL37528.1"/>
    <property type="molecule type" value="Genomic_DNA"/>
</dbReference>
<dbReference type="InterPro" id="IPR029021">
    <property type="entry name" value="Prot-tyrosine_phosphatase-like"/>
</dbReference>
<dbReference type="Gene3D" id="3.90.190.10">
    <property type="entry name" value="Protein tyrosine phosphatase superfamily"/>
    <property type="match status" value="1"/>
</dbReference>
<organism evidence="2 3">
    <name type="scientific">Gloeocapsopsis dulcis AAB1 = 1H9</name>
    <dbReference type="NCBI Taxonomy" id="1433147"/>
    <lineage>
        <taxon>Bacteria</taxon>
        <taxon>Bacillati</taxon>
        <taxon>Cyanobacteriota</taxon>
        <taxon>Cyanophyceae</taxon>
        <taxon>Oscillatoriophycideae</taxon>
        <taxon>Chroococcales</taxon>
        <taxon>Chroococcaceae</taxon>
        <taxon>Gloeocapsopsis</taxon>
        <taxon>Gloeocapsopsis dulcis</taxon>
    </lineage>
</organism>
<protein>
    <submittedName>
        <fullName evidence="2">Phosphatase</fullName>
    </submittedName>
</protein>
<sequence length="152" mass="17636">MSIQLENISNFLQLSDSIATAGQPVESQFTDIKTAGYEVVVNLALPTSTNAIANEKKIVEDLGMEYVHIPVLWEKPTLEDIERFFDVMQANADKNVFVHCAMNMRVSAFIYLYRIIHEHINTEEAKKDLQKIWQPNETWQQFIEKVIEDYQK</sequence>
<comment type="caution">
    <text evidence="2">The sequence shown here is derived from an EMBL/GenBank/DDBJ whole genome shotgun (WGS) entry which is preliminary data.</text>
</comment>
<dbReference type="AlphaFoldDB" id="A0A6N8FWL6"/>